<organism evidence="7 8">
    <name type="scientific">Scopulibacillus darangshiensis</name>
    <dbReference type="NCBI Taxonomy" id="442528"/>
    <lineage>
        <taxon>Bacteria</taxon>
        <taxon>Bacillati</taxon>
        <taxon>Bacillota</taxon>
        <taxon>Bacilli</taxon>
        <taxon>Bacillales</taxon>
        <taxon>Sporolactobacillaceae</taxon>
        <taxon>Scopulibacillus</taxon>
    </lineage>
</organism>
<comment type="caution">
    <text evidence="7">The sequence shown here is derived from an EMBL/GenBank/DDBJ whole genome shotgun (WGS) entry which is preliminary data.</text>
</comment>
<keyword evidence="8" id="KW-1185">Reference proteome</keyword>
<dbReference type="OrthoDB" id="9811483at2"/>
<feature type="transmembrane region" description="Helical" evidence="5">
    <location>
        <begin position="20"/>
        <end position="38"/>
    </location>
</feature>
<proteinExistence type="predicted"/>
<evidence type="ECO:0000259" key="6">
    <source>
        <dbReference type="Pfam" id="PF12698"/>
    </source>
</evidence>
<dbReference type="InterPro" id="IPR013525">
    <property type="entry name" value="ABC2_TM"/>
</dbReference>
<dbReference type="EMBL" id="SLXK01000002">
    <property type="protein sequence ID" value="TCP31752.1"/>
    <property type="molecule type" value="Genomic_DNA"/>
</dbReference>
<dbReference type="Gene3D" id="3.40.1710.10">
    <property type="entry name" value="abc type-2 transporter like domain"/>
    <property type="match status" value="1"/>
</dbReference>
<keyword evidence="2 5" id="KW-0812">Transmembrane</keyword>
<dbReference type="Proteomes" id="UP000295416">
    <property type="component" value="Unassembled WGS sequence"/>
</dbReference>
<dbReference type="RefSeq" id="WP_132743431.1">
    <property type="nucleotide sequence ID" value="NZ_SLXK01000002.1"/>
</dbReference>
<evidence type="ECO:0000256" key="4">
    <source>
        <dbReference type="ARBA" id="ARBA00023136"/>
    </source>
</evidence>
<reference evidence="7 8" key="1">
    <citation type="submission" date="2019-03" db="EMBL/GenBank/DDBJ databases">
        <title>Genomic Encyclopedia of Type Strains, Phase IV (KMG-IV): sequencing the most valuable type-strain genomes for metagenomic binning, comparative biology and taxonomic classification.</title>
        <authorList>
            <person name="Goeker M."/>
        </authorList>
    </citation>
    <scope>NUCLEOTIDE SEQUENCE [LARGE SCALE GENOMIC DNA]</scope>
    <source>
        <strain evidence="7 8">DSM 19377</strain>
    </source>
</reference>
<feature type="transmembrane region" description="Helical" evidence="5">
    <location>
        <begin position="522"/>
        <end position="546"/>
    </location>
</feature>
<dbReference type="GO" id="GO:0140359">
    <property type="term" value="F:ABC-type transporter activity"/>
    <property type="evidence" value="ECO:0007669"/>
    <property type="project" value="InterPro"/>
</dbReference>
<feature type="transmembrane region" description="Helical" evidence="5">
    <location>
        <begin position="639"/>
        <end position="656"/>
    </location>
</feature>
<evidence type="ECO:0000256" key="5">
    <source>
        <dbReference type="SAM" id="Phobius"/>
    </source>
</evidence>
<dbReference type="Pfam" id="PF12698">
    <property type="entry name" value="ABC2_membrane_3"/>
    <property type="match status" value="2"/>
</dbReference>
<name>A0A4R2P9Y4_9BACL</name>
<evidence type="ECO:0000256" key="3">
    <source>
        <dbReference type="ARBA" id="ARBA00022989"/>
    </source>
</evidence>
<dbReference type="InterPro" id="IPR017501">
    <property type="entry name" value="Phage_infect_YhgE_C"/>
</dbReference>
<dbReference type="AlphaFoldDB" id="A0A4R2P9Y4"/>
<feature type="transmembrane region" description="Helical" evidence="5">
    <location>
        <begin position="552"/>
        <end position="574"/>
    </location>
</feature>
<evidence type="ECO:0000256" key="1">
    <source>
        <dbReference type="ARBA" id="ARBA00004141"/>
    </source>
</evidence>
<dbReference type="NCBIfam" id="TIGR03062">
    <property type="entry name" value="pip_yhgE_Cterm"/>
    <property type="match status" value="1"/>
</dbReference>
<accession>A0A4R2P9Y4</accession>
<evidence type="ECO:0000313" key="7">
    <source>
        <dbReference type="EMBL" id="TCP31752.1"/>
    </source>
</evidence>
<dbReference type="PANTHER" id="PTHR43077:SF10">
    <property type="entry name" value="TRANSPORT PERMEASE PROTEIN"/>
    <property type="match status" value="1"/>
</dbReference>
<dbReference type="PANTHER" id="PTHR43077">
    <property type="entry name" value="TRANSPORT PERMEASE YVFS-RELATED"/>
    <property type="match status" value="1"/>
</dbReference>
<sequence>MKAIFSIYQQDLKRNTTNPAAMVIIIGLIILPSLYAWFNIKASWDPYGNTQGIAIAVVNKDKGTTLRGKEINIGEKIVASLKTNKKMGWTFVNESQAVEGVKHGDYYASVVIPEDFSRKIGTVVTGEPTKPEIIYTVNEKINAVAPKITSKGASGIVEEVGSNFVKTANGVIFKLFNELGIELEKELPTIEKVEELIFRLEKSFPNIKNAVNTALTDVNKSQNIVNQAQRNLPIVEEMAKDGQRLTEKINDVLNKSNKVMNKMSPNIKQDLESLRETAAAVQNASLNPASAEQALQRIQMAMPLDDSLIHLFERLNHLSNRNLFSAEIGNLKQVKSDLQQERPKEAERILSNMLNRYDQDIKPKVEEVIGKAKRDAENARSILNNGNNNIPDVQKVLNDAAKGLSIGKEDLLSIKQSLPAAEAKINDLADKIRTFESKTNIQDVINLLKNNYKEESEFFARPVKLKEHKLYPIPNYGSAMSPFYTTLALWVGALLLVSLMTVEVPDGDFRYKSYHIYFGRFLTFLTIALLQSAVVTLGDIFILKVYAADKLWFVLFSLLISAVFMLIVYTFVSVFGNIGKALAIVLLVLQISGSGGTFPIQVLPPFFQAISPFLPFTYAISLMREAVGGILRDIVQRDLIAMLVFAVIALVIGLALKKGINRLSSHFVKRVREGRLIH</sequence>
<feature type="domain" description="ABC-2 type transporter transmembrane" evidence="6">
    <location>
        <begin position="22"/>
        <end position="151"/>
    </location>
</feature>
<keyword evidence="3 5" id="KW-1133">Transmembrane helix</keyword>
<feature type="transmembrane region" description="Helical" evidence="5">
    <location>
        <begin position="581"/>
        <end position="600"/>
    </location>
</feature>
<feature type="transmembrane region" description="Helical" evidence="5">
    <location>
        <begin position="483"/>
        <end position="502"/>
    </location>
</feature>
<protein>
    <submittedName>
        <fullName evidence="7">Putative membrane protein</fullName>
    </submittedName>
</protein>
<dbReference type="InterPro" id="IPR017500">
    <property type="entry name" value="Phage_infect_YhgE_N"/>
</dbReference>
<dbReference type="InterPro" id="IPR051328">
    <property type="entry name" value="T7SS_ABC-Transporter"/>
</dbReference>
<keyword evidence="4 5" id="KW-0472">Membrane</keyword>
<evidence type="ECO:0000256" key="2">
    <source>
        <dbReference type="ARBA" id="ARBA00022692"/>
    </source>
</evidence>
<evidence type="ECO:0000313" key="8">
    <source>
        <dbReference type="Proteomes" id="UP000295416"/>
    </source>
</evidence>
<comment type="subcellular location">
    <subcellularLocation>
        <location evidence="1">Membrane</location>
        <topology evidence="1">Multi-pass membrane protein</topology>
    </subcellularLocation>
</comment>
<dbReference type="NCBIfam" id="TIGR03061">
    <property type="entry name" value="pip_yhgE_Nterm"/>
    <property type="match status" value="1"/>
</dbReference>
<dbReference type="GO" id="GO:0016020">
    <property type="term" value="C:membrane"/>
    <property type="evidence" value="ECO:0007669"/>
    <property type="project" value="UniProtKB-SubCell"/>
</dbReference>
<gene>
    <name evidence="7" type="ORF">EV207_102245</name>
</gene>
<feature type="domain" description="ABC-2 type transporter transmembrane" evidence="6">
    <location>
        <begin position="438"/>
        <end position="654"/>
    </location>
</feature>